<reference evidence="7" key="1">
    <citation type="journal article" date="2016" name="Nat. Commun.">
        <title>Genome analysis of three Pneumocystis species reveals adaptation mechanisms to life exclusively in mammalian hosts.</title>
        <authorList>
            <person name="Ma L."/>
            <person name="Chen Z."/>
            <person name="Huang D.W."/>
            <person name="Kutty G."/>
            <person name="Ishihara M."/>
            <person name="Wang H."/>
            <person name="Abouelleil A."/>
            <person name="Bishop L."/>
            <person name="Davey E."/>
            <person name="Deng R."/>
            <person name="Deng X."/>
            <person name="Fan L."/>
            <person name="Fantoni G."/>
            <person name="Fitzgerald M."/>
            <person name="Gogineni E."/>
            <person name="Goldberg J.M."/>
            <person name="Handley G."/>
            <person name="Hu X."/>
            <person name="Huber C."/>
            <person name="Jiao X."/>
            <person name="Jones K."/>
            <person name="Levin J.Z."/>
            <person name="Liu Y."/>
            <person name="Macdonald P."/>
            <person name="Melnikov A."/>
            <person name="Raley C."/>
            <person name="Sassi M."/>
            <person name="Sherman B.T."/>
            <person name="Song X."/>
            <person name="Sykes S."/>
            <person name="Tran B."/>
            <person name="Walsh L."/>
            <person name="Xia Y."/>
            <person name="Yang J."/>
            <person name="Young S."/>
            <person name="Zeng Q."/>
            <person name="Zheng X."/>
            <person name="Stephens R."/>
            <person name="Nusbaum C."/>
            <person name="Birren B.W."/>
            <person name="Azadi P."/>
            <person name="Lempicki R.A."/>
            <person name="Cuomo C.A."/>
            <person name="Kovacs J.A."/>
        </authorList>
    </citation>
    <scope>NUCLEOTIDE SEQUENCE [LARGE SCALE GENOMIC DNA]</scope>
    <source>
        <strain evidence="7">B80</strain>
    </source>
</reference>
<protein>
    <recommendedName>
        <fullName evidence="8">DNA-directed RNA polymerase I subunit rpa49</fullName>
    </recommendedName>
</protein>
<evidence type="ECO:0008006" key="8">
    <source>
        <dbReference type="Google" id="ProtNLM"/>
    </source>
</evidence>
<evidence type="ECO:0000313" key="7">
    <source>
        <dbReference type="Proteomes" id="UP000054454"/>
    </source>
</evidence>
<dbReference type="GO" id="GO:0006363">
    <property type="term" value="P:termination of RNA polymerase I transcription"/>
    <property type="evidence" value="ECO:0007669"/>
    <property type="project" value="EnsemblFungi"/>
</dbReference>
<sequence length="407" mass="46883">MTGMTGMTFKKIRLHSVQNEPIPILISSAGFLPDQKTRFTVTRQEKSNEWNVEGETEGIRYQGSTVNKRGDSFFQYCIGIENEENDTFDMIPVPLVHLECHVKSQKIHETIEKKDYEREKKELGEAFGSKKMKKIIQNKELHAIDTQQLQDISSHMINDVKEVTKNMTSLEKMRGNASPDLPIPPPNTETTKLEEVYSLSDIITEAELSAIHVKAILQEQNERNRTLLFPFKNSRYVNEHLSKALKAEKKNKHYIKLLYYASLLMAFYTNHHLVSKKELLTKKLGEPPLILIDHLITRFSERAHSGKNYETIQLVITSHGMDKILCYLFALCLIIDNFSVNINLLAQDLSLSTQKCKKLFKTLGCKIQEYTEAERLAMNLSKAEIKLYKKAVLTLPFEFVSKKQRKS</sequence>
<dbReference type="Pfam" id="PF06870">
    <property type="entry name" value="RNA_pol_I_A49"/>
    <property type="match status" value="1"/>
</dbReference>
<accession>A0A0W4ZBE7</accession>
<dbReference type="OrthoDB" id="532500at2759"/>
<keyword evidence="3" id="KW-0240">DNA-directed RNA polymerase</keyword>
<dbReference type="PANTHER" id="PTHR14440">
    <property type="entry name" value="DNA-DIRECTED RNA POLYMERASE I SUBUNIT RPA49"/>
    <property type="match status" value="1"/>
</dbReference>
<name>A0A0W4ZBE7_PNEC8</name>
<keyword evidence="5" id="KW-0539">Nucleus</keyword>
<keyword evidence="7" id="KW-1185">Reference proteome</keyword>
<comment type="caution">
    <text evidence="6">The sequence shown here is derived from an EMBL/GenBank/DDBJ whole genome shotgun (WGS) entry which is preliminary data.</text>
</comment>
<dbReference type="GO" id="GO:0006361">
    <property type="term" value="P:transcription initiation at RNA polymerase I promoter"/>
    <property type="evidence" value="ECO:0007669"/>
    <property type="project" value="EnsemblFungi"/>
</dbReference>
<keyword evidence="4" id="KW-0804">Transcription</keyword>
<comment type="subcellular location">
    <subcellularLocation>
        <location evidence="1">Nucleus</location>
        <location evidence="1">Nucleolus</location>
    </subcellularLocation>
</comment>
<dbReference type="GO" id="GO:0003677">
    <property type="term" value="F:DNA binding"/>
    <property type="evidence" value="ECO:0007669"/>
    <property type="project" value="EnsemblFungi"/>
</dbReference>
<gene>
    <name evidence="6" type="ORF">T552_03521</name>
</gene>
<dbReference type="RefSeq" id="XP_018224276.1">
    <property type="nucleotide sequence ID" value="XM_018372023.1"/>
</dbReference>
<dbReference type="InterPro" id="IPR009668">
    <property type="entry name" value="RNA_pol-assoc_fac_A49-like"/>
</dbReference>
<proteinExistence type="inferred from homology"/>
<dbReference type="EMBL" id="LFVZ01000017">
    <property type="protein sequence ID" value="KTW25661.1"/>
    <property type="molecule type" value="Genomic_DNA"/>
</dbReference>
<dbReference type="GO" id="GO:0006362">
    <property type="term" value="P:transcription elongation by RNA polymerase I"/>
    <property type="evidence" value="ECO:0007669"/>
    <property type="project" value="EnsemblFungi"/>
</dbReference>
<dbReference type="VEuPathDB" id="FungiDB:T552_03521"/>
<evidence type="ECO:0000256" key="1">
    <source>
        <dbReference type="ARBA" id="ARBA00004604"/>
    </source>
</evidence>
<dbReference type="GeneID" id="28938226"/>
<organism evidence="6 7">
    <name type="scientific">Pneumocystis carinii (strain B80)</name>
    <name type="common">Rat pneumocystis pneumonia agent</name>
    <name type="synonym">Pneumocystis carinii f. sp. carinii</name>
    <dbReference type="NCBI Taxonomy" id="1408658"/>
    <lineage>
        <taxon>Eukaryota</taxon>
        <taxon>Fungi</taxon>
        <taxon>Dikarya</taxon>
        <taxon>Ascomycota</taxon>
        <taxon>Taphrinomycotina</taxon>
        <taxon>Pneumocystomycetes</taxon>
        <taxon>Pneumocystaceae</taxon>
        <taxon>Pneumocystis</taxon>
    </lineage>
</organism>
<evidence type="ECO:0000256" key="2">
    <source>
        <dbReference type="ARBA" id="ARBA00009430"/>
    </source>
</evidence>
<evidence type="ECO:0000256" key="5">
    <source>
        <dbReference type="ARBA" id="ARBA00023242"/>
    </source>
</evidence>
<evidence type="ECO:0000256" key="4">
    <source>
        <dbReference type="ARBA" id="ARBA00023163"/>
    </source>
</evidence>
<evidence type="ECO:0000313" key="6">
    <source>
        <dbReference type="EMBL" id="KTW25661.1"/>
    </source>
</evidence>
<dbReference type="Proteomes" id="UP000054454">
    <property type="component" value="Unassembled WGS sequence"/>
</dbReference>
<dbReference type="AlphaFoldDB" id="A0A0W4ZBE7"/>
<dbReference type="GO" id="GO:0005736">
    <property type="term" value="C:RNA polymerase I complex"/>
    <property type="evidence" value="ECO:0007669"/>
    <property type="project" value="EnsemblFungi"/>
</dbReference>
<comment type="similarity">
    <text evidence="2">Belongs to the eukaryotic RPA49/POLR1E RNA polymerase subunit family.</text>
</comment>
<dbReference type="GO" id="GO:0003899">
    <property type="term" value="F:DNA-directed RNA polymerase activity"/>
    <property type="evidence" value="ECO:0007669"/>
    <property type="project" value="EnsemblFungi"/>
</dbReference>
<evidence type="ECO:0000256" key="3">
    <source>
        <dbReference type="ARBA" id="ARBA00022478"/>
    </source>
</evidence>